<name>A0A918VZ55_9FLAO</name>
<dbReference type="AlphaFoldDB" id="A0A918VZ55"/>
<proteinExistence type="predicted"/>
<protein>
    <submittedName>
        <fullName evidence="1">Uncharacterized protein</fullName>
    </submittedName>
</protein>
<evidence type="ECO:0000313" key="1">
    <source>
        <dbReference type="EMBL" id="GHA36597.1"/>
    </source>
</evidence>
<reference evidence="1" key="2">
    <citation type="submission" date="2020-09" db="EMBL/GenBank/DDBJ databases">
        <authorList>
            <person name="Sun Q."/>
            <person name="Kim S."/>
        </authorList>
    </citation>
    <scope>NUCLEOTIDE SEQUENCE</scope>
    <source>
        <strain evidence="1">KCTC 12719</strain>
    </source>
</reference>
<dbReference type="InterPro" id="IPR046508">
    <property type="entry name" value="DUF6686"/>
</dbReference>
<evidence type="ECO:0000313" key="2">
    <source>
        <dbReference type="Proteomes" id="UP000610456"/>
    </source>
</evidence>
<keyword evidence="2" id="KW-1185">Reference proteome</keyword>
<gene>
    <name evidence="1" type="ORF">GCM10007103_17660</name>
</gene>
<dbReference type="Pfam" id="PF20391">
    <property type="entry name" value="DUF6686"/>
    <property type="match status" value="1"/>
</dbReference>
<reference evidence="1" key="1">
    <citation type="journal article" date="2014" name="Int. J. Syst. Evol. Microbiol.">
        <title>Complete genome sequence of Corynebacterium casei LMG S-19264T (=DSM 44701T), isolated from a smear-ripened cheese.</title>
        <authorList>
            <consortium name="US DOE Joint Genome Institute (JGI-PGF)"/>
            <person name="Walter F."/>
            <person name="Albersmeier A."/>
            <person name="Kalinowski J."/>
            <person name="Ruckert C."/>
        </authorList>
    </citation>
    <scope>NUCLEOTIDE SEQUENCE</scope>
    <source>
        <strain evidence="1">KCTC 12719</strain>
    </source>
</reference>
<dbReference type="Proteomes" id="UP000610456">
    <property type="component" value="Unassembled WGS sequence"/>
</dbReference>
<comment type="caution">
    <text evidence="1">The sequence shown here is derived from an EMBL/GenBank/DDBJ whole genome shotgun (WGS) entry which is preliminary data.</text>
</comment>
<sequence length="117" mass="13721">MEDVVLIYHNELGLAFRWKNTVPNADYERIQVVFRNMSFYLLQEEISKFSQNIRSAQFYNCSDCKANKSCRNILLKTPLEKMDISLNMQELSKLSDLVEGTLFKLDLQDYIWGAGRN</sequence>
<dbReference type="EMBL" id="BMXB01000005">
    <property type="protein sequence ID" value="GHA36597.1"/>
    <property type="molecule type" value="Genomic_DNA"/>
</dbReference>
<accession>A0A918VZ55</accession>
<organism evidence="1 2">
    <name type="scientific">Salinimicrobium marinum</name>
    <dbReference type="NCBI Taxonomy" id="680283"/>
    <lineage>
        <taxon>Bacteria</taxon>
        <taxon>Pseudomonadati</taxon>
        <taxon>Bacteroidota</taxon>
        <taxon>Flavobacteriia</taxon>
        <taxon>Flavobacteriales</taxon>
        <taxon>Flavobacteriaceae</taxon>
        <taxon>Salinimicrobium</taxon>
    </lineage>
</organism>